<accession>A0A438GIR8</accession>
<comment type="caution">
    <text evidence="1">The sequence shown here is derived from an EMBL/GenBank/DDBJ whole genome shotgun (WGS) entry which is preliminary data.</text>
</comment>
<name>A0A438GIR8_VITVI</name>
<dbReference type="EMBL" id="QGNW01000423">
    <property type="protein sequence ID" value="RVW72085.1"/>
    <property type="molecule type" value="Genomic_DNA"/>
</dbReference>
<evidence type="ECO:0000313" key="1">
    <source>
        <dbReference type="EMBL" id="RVW72085.1"/>
    </source>
</evidence>
<protein>
    <submittedName>
        <fullName evidence="1">Uncharacterized protein</fullName>
    </submittedName>
</protein>
<reference evidence="1 2" key="1">
    <citation type="journal article" date="2018" name="PLoS Genet.">
        <title>Population sequencing reveals clonal diversity and ancestral inbreeding in the grapevine cultivar Chardonnay.</title>
        <authorList>
            <person name="Roach M.J."/>
            <person name="Johnson D.L."/>
            <person name="Bohlmann J."/>
            <person name="van Vuuren H.J."/>
            <person name="Jones S.J."/>
            <person name="Pretorius I.S."/>
            <person name="Schmidt S.A."/>
            <person name="Borneman A.R."/>
        </authorList>
    </citation>
    <scope>NUCLEOTIDE SEQUENCE [LARGE SCALE GENOMIC DNA]</scope>
    <source>
        <strain evidence="2">cv. Chardonnay</strain>
        <tissue evidence="1">Leaf</tissue>
    </source>
</reference>
<evidence type="ECO:0000313" key="2">
    <source>
        <dbReference type="Proteomes" id="UP000288805"/>
    </source>
</evidence>
<organism evidence="1 2">
    <name type="scientific">Vitis vinifera</name>
    <name type="common">Grape</name>
    <dbReference type="NCBI Taxonomy" id="29760"/>
    <lineage>
        <taxon>Eukaryota</taxon>
        <taxon>Viridiplantae</taxon>
        <taxon>Streptophyta</taxon>
        <taxon>Embryophyta</taxon>
        <taxon>Tracheophyta</taxon>
        <taxon>Spermatophyta</taxon>
        <taxon>Magnoliopsida</taxon>
        <taxon>eudicotyledons</taxon>
        <taxon>Gunneridae</taxon>
        <taxon>Pentapetalae</taxon>
        <taxon>rosids</taxon>
        <taxon>Vitales</taxon>
        <taxon>Vitaceae</taxon>
        <taxon>Viteae</taxon>
        <taxon>Vitis</taxon>
    </lineage>
</organism>
<proteinExistence type="predicted"/>
<dbReference type="AlphaFoldDB" id="A0A438GIR8"/>
<gene>
    <name evidence="1" type="ORF">CK203_054782</name>
</gene>
<dbReference type="Proteomes" id="UP000288805">
    <property type="component" value="Unassembled WGS sequence"/>
</dbReference>
<sequence>MTSLFYEGSSSKVKVLLYDSKLHIFQESLGQGGMALMCNLACKHPSDIGKCELQGSEKVSLTCVQGDKAPTAHSEITKLLPNGRFHFQTTSSHLLLVSSSLVHLLASIEGDFRVSSWVCRIQPLVYHHLLLLKPDLTSVTTSFSRIARILHLGVLVVVWHPLLEMPQILWRVWSPAQLIMDTIIYFFSEVKEKQLALAQSYLIPLPRLLSYYLLPWTQLPKEPLPPTPTFDTSLPVLPIPLPPPLLSAQSFCSYFYTSSTNLYLLDLHSLRLSMLPRLTSLVIPSRQRGDFVTPADTNLEVDGEIFIRATDTGVDIIIKDDPLWYRMLRPYTYRGDH</sequence>